<keyword evidence="3" id="KW-0804">Transcription</keyword>
<keyword evidence="2" id="KW-0238">DNA-binding</keyword>
<keyword evidence="1" id="KW-0805">Transcription regulation</keyword>
<evidence type="ECO:0000256" key="2">
    <source>
        <dbReference type="ARBA" id="ARBA00023125"/>
    </source>
</evidence>
<proteinExistence type="predicted"/>
<evidence type="ECO:0000256" key="1">
    <source>
        <dbReference type="ARBA" id="ARBA00023015"/>
    </source>
</evidence>
<name>A0ABP8GVL5_9BACT</name>
<protein>
    <recommendedName>
        <fullName evidence="4">HTH araC/xylS-type domain-containing protein</fullName>
    </recommendedName>
</protein>
<dbReference type="InterPro" id="IPR009057">
    <property type="entry name" value="Homeodomain-like_sf"/>
</dbReference>
<accession>A0ABP8GVL5</accession>
<dbReference type="Proteomes" id="UP001501725">
    <property type="component" value="Unassembled WGS sequence"/>
</dbReference>
<comment type="caution">
    <text evidence="5">The sequence shown here is derived from an EMBL/GenBank/DDBJ whole genome shotgun (WGS) entry which is preliminary data.</text>
</comment>
<gene>
    <name evidence="5" type="ORF">GCM10023184_21770</name>
</gene>
<feature type="domain" description="HTH araC/xylS-type" evidence="4">
    <location>
        <begin position="96"/>
        <end position="175"/>
    </location>
</feature>
<keyword evidence="6" id="KW-1185">Reference proteome</keyword>
<evidence type="ECO:0000259" key="4">
    <source>
        <dbReference type="PROSITE" id="PS01124"/>
    </source>
</evidence>
<dbReference type="PROSITE" id="PS01124">
    <property type="entry name" value="HTH_ARAC_FAMILY_2"/>
    <property type="match status" value="1"/>
</dbReference>
<evidence type="ECO:0000313" key="5">
    <source>
        <dbReference type="EMBL" id="GAA4330555.1"/>
    </source>
</evidence>
<dbReference type="EMBL" id="BAABGY010000007">
    <property type="protein sequence ID" value="GAA4330555.1"/>
    <property type="molecule type" value="Genomic_DNA"/>
</dbReference>
<evidence type="ECO:0000256" key="3">
    <source>
        <dbReference type="ARBA" id="ARBA00023163"/>
    </source>
</evidence>
<reference evidence="6" key="1">
    <citation type="journal article" date="2019" name="Int. J. Syst. Evol. Microbiol.">
        <title>The Global Catalogue of Microorganisms (GCM) 10K type strain sequencing project: providing services to taxonomists for standard genome sequencing and annotation.</title>
        <authorList>
            <consortium name="The Broad Institute Genomics Platform"/>
            <consortium name="The Broad Institute Genome Sequencing Center for Infectious Disease"/>
            <person name="Wu L."/>
            <person name="Ma J."/>
        </authorList>
    </citation>
    <scope>NUCLEOTIDE SEQUENCE [LARGE SCALE GENOMIC DNA]</scope>
    <source>
        <strain evidence="6">JCM 17919</strain>
    </source>
</reference>
<sequence>MKIYIKHMVTRRCIMVVKDELERLGIEWEDVTLGEAVVCGYLGTAQLEALSQSLKKSGLELYDDKKVRTVEQIKAAVIGQIHYSTEPLEENFSAYLSRTLQLDYAYLSKLFAATQGQTLEHYIIQNKIEKVKELLIYEDLTVAEIAHRLHYSSAAHLSNQFKKVTGFTASYFKELKRIRTESKETTDKKKPL</sequence>
<dbReference type="SMART" id="SM00342">
    <property type="entry name" value="HTH_ARAC"/>
    <property type="match status" value="1"/>
</dbReference>
<dbReference type="Pfam" id="PF12833">
    <property type="entry name" value="HTH_18"/>
    <property type="match status" value="1"/>
</dbReference>
<organism evidence="5 6">
    <name type="scientific">Flaviaesturariibacter amylovorans</name>
    <dbReference type="NCBI Taxonomy" id="1084520"/>
    <lineage>
        <taxon>Bacteria</taxon>
        <taxon>Pseudomonadati</taxon>
        <taxon>Bacteroidota</taxon>
        <taxon>Chitinophagia</taxon>
        <taxon>Chitinophagales</taxon>
        <taxon>Chitinophagaceae</taxon>
        <taxon>Flaviaestuariibacter</taxon>
    </lineage>
</organism>
<dbReference type="RefSeq" id="WP_345255734.1">
    <property type="nucleotide sequence ID" value="NZ_BAABGY010000007.1"/>
</dbReference>
<dbReference type="PANTHER" id="PTHR43280">
    <property type="entry name" value="ARAC-FAMILY TRANSCRIPTIONAL REGULATOR"/>
    <property type="match status" value="1"/>
</dbReference>
<evidence type="ECO:0000313" key="6">
    <source>
        <dbReference type="Proteomes" id="UP001501725"/>
    </source>
</evidence>
<dbReference type="PANTHER" id="PTHR43280:SF28">
    <property type="entry name" value="HTH-TYPE TRANSCRIPTIONAL ACTIVATOR RHAS"/>
    <property type="match status" value="1"/>
</dbReference>
<dbReference type="SUPFAM" id="SSF46689">
    <property type="entry name" value="Homeodomain-like"/>
    <property type="match status" value="1"/>
</dbReference>
<dbReference type="Gene3D" id="1.10.10.60">
    <property type="entry name" value="Homeodomain-like"/>
    <property type="match status" value="1"/>
</dbReference>
<dbReference type="InterPro" id="IPR018060">
    <property type="entry name" value="HTH_AraC"/>
</dbReference>